<gene>
    <name evidence="4" type="ORF">PGLA1383_LOCUS20407</name>
</gene>
<dbReference type="PROSITE" id="PS00028">
    <property type="entry name" value="ZINC_FINGER_C2H2_1"/>
    <property type="match status" value="1"/>
</dbReference>
<keyword evidence="1" id="KW-0479">Metal-binding</keyword>
<evidence type="ECO:0000256" key="1">
    <source>
        <dbReference type="PROSITE-ProRule" id="PRU00042"/>
    </source>
</evidence>
<dbReference type="Gene3D" id="3.30.160.60">
    <property type="entry name" value="Classic Zinc Finger"/>
    <property type="match status" value="1"/>
</dbReference>
<evidence type="ECO:0000259" key="3">
    <source>
        <dbReference type="PROSITE" id="PS50157"/>
    </source>
</evidence>
<dbReference type="PROSITE" id="PS50157">
    <property type="entry name" value="ZINC_FINGER_C2H2_2"/>
    <property type="match status" value="1"/>
</dbReference>
<evidence type="ECO:0000313" key="4">
    <source>
        <dbReference type="EMBL" id="CAE8602149.1"/>
    </source>
</evidence>
<feature type="domain" description="C2H2-type" evidence="3">
    <location>
        <begin position="11"/>
        <end position="39"/>
    </location>
</feature>
<feature type="region of interest" description="Disordered" evidence="2">
    <location>
        <begin position="95"/>
        <end position="205"/>
    </location>
</feature>
<protein>
    <recommendedName>
        <fullName evidence="3">C2H2-type domain-containing protein</fullName>
    </recommendedName>
</protein>
<evidence type="ECO:0000313" key="5">
    <source>
        <dbReference type="Proteomes" id="UP000654075"/>
    </source>
</evidence>
<keyword evidence="1" id="KW-0862">Zinc</keyword>
<dbReference type="Proteomes" id="UP000654075">
    <property type="component" value="Unassembled WGS sequence"/>
</dbReference>
<proteinExistence type="predicted"/>
<comment type="caution">
    <text evidence="4">The sequence shown here is derived from an EMBL/GenBank/DDBJ whole genome shotgun (WGS) entry which is preliminary data.</text>
</comment>
<evidence type="ECO:0000256" key="2">
    <source>
        <dbReference type="SAM" id="MobiDB-lite"/>
    </source>
</evidence>
<reference evidence="4" key="1">
    <citation type="submission" date="2021-02" db="EMBL/GenBank/DDBJ databases">
        <authorList>
            <person name="Dougan E. K."/>
            <person name="Rhodes N."/>
            <person name="Thang M."/>
            <person name="Chan C."/>
        </authorList>
    </citation>
    <scope>NUCLEOTIDE SEQUENCE</scope>
</reference>
<organism evidence="4 5">
    <name type="scientific">Polarella glacialis</name>
    <name type="common">Dinoflagellate</name>
    <dbReference type="NCBI Taxonomy" id="89957"/>
    <lineage>
        <taxon>Eukaryota</taxon>
        <taxon>Sar</taxon>
        <taxon>Alveolata</taxon>
        <taxon>Dinophyceae</taxon>
        <taxon>Suessiales</taxon>
        <taxon>Suessiaceae</taxon>
        <taxon>Polarella</taxon>
    </lineage>
</organism>
<feature type="compositionally biased region" description="Basic and acidic residues" evidence="2">
    <location>
        <begin position="95"/>
        <end position="106"/>
    </location>
</feature>
<dbReference type="InterPro" id="IPR013087">
    <property type="entry name" value="Znf_C2H2_type"/>
</dbReference>
<accession>A0A813EV33</accession>
<dbReference type="EMBL" id="CAJNNV010013892">
    <property type="protein sequence ID" value="CAE8602149.1"/>
    <property type="molecule type" value="Genomic_DNA"/>
</dbReference>
<dbReference type="GO" id="GO:0008270">
    <property type="term" value="F:zinc ion binding"/>
    <property type="evidence" value="ECO:0007669"/>
    <property type="project" value="UniProtKB-KW"/>
</dbReference>
<keyword evidence="1" id="KW-0863">Zinc-finger</keyword>
<name>A0A813EV33_POLGL</name>
<keyword evidence="5" id="KW-1185">Reference proteome</keyword>
<dbReference type="AlphaFoldDB" id="A0A813EV33"/>
<sequence>MFVQASVADQFICYDCEQTFGTVQGLGVHMHRVHGRRQMCRWFAQQDSCGSCLKKFHSRARLVVHRSQSSPRCLEHLMRVNQPLEDAEVAELDHEDKLRNREEKKKGIGPRQALLPAFDLQGPKLPQAPWPERLRGRHGGQQEEEVCDPAPVLRTLGTASRPDDSLSEPWSDQSAPAQLGIPLPPSVRTLGTASRPDDALSEPWSDRGAPATEVEHQECVGVFKGLNACFQLGIQTVSKKGTALSVFSFVSVAGLLKCTSSKNQDNKPGGHKCASTLILPPEICKVLGTEFARHLKGVESKGGLRWGGELRVDLQIFHRSCDLQPVAALTEVPASDVLLIV</sequence>